<evidence type="ECO:0000313" key="5">
    <source>
        <dbReference type="EMBL" id="MDR7191990.1"/>
    </source>
</evidence>
<evidence type="ECO:0000256" key="2">
    <source>
        <dbReference type="ARBA" id="ARBA00023125"/>
    </source>
</evidence>
<organism evidence="5 6">
    <name type="scientific">Luteimonas terrae</name>
    <dbReference type="NCBI Taxonomy" id="1530191"/>
    <lineage>
        <taxon>Bacteria</taxon>
        <taxon>Pseudomonadati</taxon>
        <taxon>Pseudomonadota</taxon>
        <taxon>Gammaproteobacteria</taxon>
        <taxon>Lysobacterales</taxon>
        <taxon>Lysobacteraceae</taxon>
        <taxon>Luteimonas</taxon>
    </lineage>
</organism>
<sequence>MEHTNATQALSALGHSTRLAVFRLLVQSGRSGRLAGDIATTLALPGATLSFHLKELAAAGLITGEPRGRAICYRADFDAMNALVGYLTENCCADDASDCAPVGTCAP</sequence>
<dbReference type="RefSeq" id="WP_310232816.1">
    <property type="nucleotide sequence ID" value="NZ_JAVDWO010000002.1"/>
</dbReference>
<proteinExistence type="predicted"/>
<dbReference type="SUPFAM" id="SSF46785">
    <property type="entry name" value="Winged helix' DNA-binding domain"/>
    <property type="match status" value="1"/>
</dbReference>
<evidence type="ECO:0000313" key="6">
    <source>
        <dbReference type="Proteomes" id="UP001256588"/>
    </source>
</evidence>
<dbReference type="InterPro" id="IPR011991">
    <property type="entry name" value="ArsR-like_HTH"/>
</dbReference>
<accession>A0ABU1XUT7</accession>
<dbReference type="PANTHER" id="PTHR43132">
    <property type="entry name" value="ARSENICAL RESISTANCE OPERON REPRESSOR ARSR-RELATED"/>
    <property type="match status" value="1"/>
</dbReference>
<dbReference type="EMBL" id="JAVDWO010000002">
    <property type="protein sequence ID" value="MDR7191990.1"/>
    <property type="molecule type" value="Genomic_DNA"/>
</dbReference>
<feature type="domain" description="HTH arsR-type" evidence="4">
    <location>
        <begin position="1"/>
        <end position="95"/>
    </location>
</feature>
<dbReference type="CDD" id="cd00090">
    <property type="entry name" value="HTH_ARSR"/>
    <property type="match status" value="1"/>
</dbReference>
<dbReference type="PRINTS" id="PR00778">
    <property type="entry name" value="HTHARSR"/>
</dbReference>
<evidence type="ECO:0000259" key="4">
    <source>
        <dbReference type="PROSITE" id="PS50987"/>
    </source>
</evidence>
<dbReference type="GO" id="GO:0003677">
    <property type="term" value="F:DNA binding"/>
    <property type="evidence" value="ECO:0007669"/>
    <property type="project" value="UniProtKB-KW"/>
</dbReference>
<comment type="caution">
    <text evidence="5">The sequence shown here is derived from an EMBL/GenBank/DDBJ whole genome shotgun (WGS) entry which is preliminary data.</text>
</comment>
<evidence type="ECO:0000256" key="1">
    <source>
        <dbReference type="ARBA" id="ARBA00023015"/>
    </source>
</evidence>
<dbReference type="Pfam" id="PF12840">
    <property type="entry name" value="HTH_20"/>
    <property type="match status" value="1"/>
</dbReference>
<dbReference type="InterPro" id="IPR051011">
    <property type="entry name" value="Metal_resp_trans_reg"/>
</dbReference>
<keyword evidence="1" id="KW-0805">Transcription regulation</keyword>
<protein>
    <submittedName>
        <fullName evidence="5">DNA-binding transcriptional ArsR family regulator</fullName>
    </submittedName>
</protein>
<dbReference type="SMART" id="SM00418">
    <property type="entry name" value="HTH_ARSR"/>
    <property type="match status" value="1"/>
</dbReference>
<dbReference type="PROSITE" id="PS50987">
    <property type="entry name" value="HTH_ARSR_2"/>
    <property type="match status" value="1"/>
</dbReference>
<dbReference type="InterPro" id="IPR001845">
    <property type="entry name" value="HTH_ArsR_DNA-bd_dom"/>
</dbReference>
<keyword evidence="2 5" id="KW-0238">DNA-binding</keyword>
<keyword evidence="6" id="KW-1185">Reference proteome</keyword>
<dbReference type="NCBIfam" id="NF033788">
    <property type="entry name" value="HTH_metalloreg"/>
    <property type="match status" value="1"/>
</dbReference>
<evidence type="ECO:0000256" key="3">
    <source>
        <dbReference type="ARBA" id="ARBA00023163"/>
    </source>
</evidence>
<dbReference type="Gene3D" id="1.10.10.10">
    <property type="entry name" value="Winged helix-like DNA-binding domain superfamily/Winged helix DNA-binding domain"/>
    <property type="match status" value="1"/>
</dbReference>
<dbReference type="PANTHER" id="PTHR43132:SF2">
    <property type="entry name" value="ARSENICAL RESISTANCE OPERON REPRESSOR ARSR-RELATED"/>
    <property type="match status" value="1"/>
</dbReference>
<dbReference type="Proteomes" id="UP001256588">
    <property type="component" value="Unassembled WGS sequence"/>
</dbReference>
<keyword evidence="3" id="KW-0804">Transcription</keyword>
<reference evidence="5 6" key="1">
    <citation type="submission" date="2023-07" db="EMBL/GenBank/DDBJ databases">
        <title>Sorghum-associated microbial communities from plants grown in Nebraska, USA.</title>
        <authorList>
            <person name="Schachtman D."/>
        </authorList>
    </citation>
    <scope>NUCLEOTIDE SEQUENCE [LARGE SCALE GENOMIC DNA]</scope>
    <source>
        <strain evidence="5 6">4099</strain>
    </source>
</reference>
<dbReference type="InterPro" id="IPR036390">
    <property type="entry name" value="WH_DNA-bd_sf"/>
</dbReference>
<name>A0ABU1XUT7_9GAMM</name>
<dbReference type="InterPro" id="IPR036388">
    <property type="entry name" value="WH-like_DNA-bd_sf"/>
</dbReference>
<gene>
    <name evidence="5" type="ORF">J2W68_000698</name>
</gene>